<reference evidence="2 3" key="1">
    <citation type="submission" date="2024-05" db="EMBL/GenBank/DDBJ databases">
        <authorList>
            <person name="Wallberg A."/>
        </authorList>
    </citation>
    <scope>NUCLEOTIDE SEQUENCE [LARGE SCALE GENOMIC DNA]</scope>
</reference>
<dbReference type="Gene3D" id="1.20.5.350">
    <property type="match status" value="1"/>
</dbReference>
<accession>A0AAV2SZL0</accession>
<evidence type="ECO:0000313" key="2">
    <source>
        <dbReference type="EMBL" id="CAL4252241.1"/>
    </source>
</evidence>
<dbReference type="Proteomes" id="UP001497623">
    <property type="component" value="Unassembled WGS sequence"/>
</dbReference>
<feature type="region of interest" description="Disordered" evidence="1">
    <location>
        <begin position="1"/>
        <end position="78"/>
    </location>
</feature>
<gene>
    <name evidence="2" type="ORF">MNOR_LOCUS41839</name>
</gene>
<dbReference type="InterPro" id="IPR038077">
    <property type="entry name" value="Troponin_sf"/>
</dbReference>
<organism evidence="2 3">
    <name type="scientific">Meganyctiphanes norvegica</name>
    <name type="common">Northern krill</name>
    <name type="synonym">Thysanopoda norvegica</name>
    <dbReference type="NCBI Taxonomy" id="48144"/>
    <lineage>
        <taxon>Eukaryota</taxon>
        <taxon>Metazoa</taxon>
        <taxon>Ecdysozoa</taxon>
        <taxon>Arthropoda</taxon>
        <taxon>Crustacea</taxon>
        <taxon>Multicrustacea</taxon>
        <taxon>Malacostraca</taxon>
        <taxon>Eumalacostraca</taxon>
        <taxon>Eucarida</taxon>
        <taxon>Euphausiacea</taxon>
        <taxon>Euphausiidae</taxon>
        <taxon>Meganyctiphanes</taxon>
    </lineage>
</organism>
<dbReference type="EMBL" id="CAXKWB010173632">
    <property type="protein sequence ID" value="CAL4252241.1"/>
    <property type="molecule type" value="Genomic_DNA"/>
</dbReference>
<feature type="non-terminal residue" evidence="2">
    <location>
        <position position="102"/>
    </location>
</feature>
<keyword evidence="3" id="KW-1185">Reference proteome</keyword>
<feature type="compositionally biased region" description="Basic and acidic residues" evidence="1">
    <location>
        <begin position="53"/>
        <end position="62"/>
    </location>
</feature>
<dbReference type="AlphaFoldDB" id="A0AAV2SZL0"/>
<name>A0AAV2SZL0_MEGNR</name>
<proteinExistence type="predicted"/>
<comment type="caution">
    <text evidence="2">The sequence shown here is derived from an EMBL/GenBank/DDBJ whole genome shotgun (WGS) entry which is preliminary data.</text>
</comment>
<feature type="compositionally biased region" description="Basic and acidic residues" evidence="1">
    <location>
        <begin position="1"/>
        <end position="34"/>
    </location>
</feature>
<evidence type="ECO:0008006" key="4">
    <source>
        <dbReference type="Google" id="ProtNLM"/>
    </source>
</evidence>
<evidence type="ECO:0000256" key="1">
    <source>
        <dbReference type="SAM" id="MobiDB-lite"/>
    </source>
</evidence>
<evidence type="ECO:0000313" key="3">
    <source>
        <dbReference type="Proteomes" id="UP001497623"/>
    </source>
</evidence>
<protein>
    <recommendedName>
        <fullName evidence="4">Troponin T</fullName>
    </recommendedName>
</protein>
<dbReference type="SUPFAM" id="SSF90250">
    <property type="entry name" value="Troponin coil-coiled subunits"/>
    <property type="match status" value="1"/>
</dbReference>
<sequence length="102" mass="11834">MEARLAEEEDKRKKVEEAEMKRQAAQKKAKENKSKQVKKRANSGRLTMRTQQKSKEQLEQEKSIAMSVRVPPIMGADDMGSSEMLSKIDELWKLIVKRETEK</sequence>